<dbReference type="AlphaFoldDB" id="A0AAV1P3L7"/>
<evidence type="ECO:0000313" key="2">
    <source>
        <dbReference type="EMBL" id="CAK6966300.1"/>
    </source>
</evidence>
<name>A0AAV1P3L7_SCOSC</name>
<feature type="region of interest" description="Disordered" evidence="1">
    <location>
        <begin position="1"/>
        <end position="21"/>
    </location>
</feature>
<evidence type="ECO:0000256" key="1">
    <source>
        <dbReference type="SAM" id="MobiDB-lite"/>
    </source>
</evidence>
<organism evidence="2 3">
    <name type="scientific">Scomber scombrus</name>
    <name type="common">Atlantic mackerel</name>
    <name type="synonym">Scomber vernalis</name>
    <dbReference type="NCBI Taxonomy" id="13677"/>
    <lineage>
        <taxon>Eukaryota</taxon>
        <taxon>Metazoa</taxon>
        <taxon>Chordata</taxon>
        <taxon>Craniata</taxon>
        <taxon>Vertebrata</taxon>
        <taxon>Euteleostomi</taxon>
        <taxon>Actinopterygii</taxon>
        <taxon>Neopterygii</taxon>
        <taxon>Teleostei</taxon>
        <taxon>Neoteleostei</taxon>
        <taxon>Acanthomorphata</taxon>
        <taxon>Pelagiaria</taxon>
        <taxon>Scombriformes</taxon>
        <taxon>Scombridae</taxon>
        <taxon>Scomber</taxon>
    </lineage>
</organism>
<feature type="non-terminal residue" evidence="2">
    <location>
        <position position="1"/>
    </location>
</feature>
<reference evidence="2 3" key="1">
    <citation type="submission" date="2024-01" db="EMBL/GenBank/DDBJ databases">
        <authorList>
            <person name="Alioto T."/>
            <person name="Alioto T."/>
            <person name="Gomez Garrido J."/>
        </authorList>
    </citation>
    <scope>NUCLEOTIDE SEQUENCE [LARGE SCALE GENOMIC DNA]</scope>
</reference>
<accession>A0AAV1P3L7</accession>
<protein>
    <submittedName>
        <fullName evidence="2">Uncharacterized protein</fullName>
    </submittedName>
</protein>
<dbReference type="EMBL" id="CAWUFR010000092">
    <property type="protein sequence ID" value="CAK6966300.1"/>
    <property type="molecule type" value="Genomic_DNA"/>
</dbReference>
<proteinExistence type="predicted"/>
<evidence type="ECO:0000313" key="3">
    <source>
        <dbReference type="Proteomes" id="UP001314229"/>
    </source>
</evidence>
<feature type="compositionally biased region" description="Polar residues" evidence="1">
    <location>
        <begin position="1"/>
        <end position="11"/>
    </location>
</feature>
<feature type="compositionally biased region" description="Basic and acidic residues" evidence="1">
    <location>
        <begin position="12"/>
        <end position="21"/>
    </location>
</feature>
<gene>
    <name evidence="2" type="ORF">FSCOSCO3_A020330</name>
</gene>
<feature type="non-terminal residue" evidence="2">
    <location>
        <position position="74"/>
    </location>
</feature>
<dbReference type="Proteomes" id="UP001314229">
    <property type="component" value="Unassembled WGS sequence"/>
</dbReference>
<sequence length="74" mass="8616">DPAENCSNRGATEQREREKAEWREDALRSVSGFMELCTSDPPPWIAIRDHSFSFYLFYCPALFLRFPSSIPLMK</sequence>
<keyword evidence="3" id="KW-1185">Reference proteome</keyword>
<comment type="caution">
    <text evidence="2">The sequence shown here is derived from an EMBL/GenBank/DDBJ whole genome shotgun (WGS) entry which is preliminary data.</text>
</comment>